<evidence type="ECO:0000313" key="9">
    <source>
        <dbReference type="Proteomes" id="UP001171945"/>
    </source>
</evidence>
<feature type="domain" description="Single Cache" evidence="7">
    <location>
        <begin position="227"/>
        <end position="309"/>
    </location>
</feature>
<dbReference type="Gene3D" id="3.30.450.20">
    <property type="entry name" value="PAS domain"/>
    <property type="match status" value="2"/>
</dbReference>
<feature type="transmembrane region" description="Helical" evidence="6">
    <location>
        <begin position="6"/>
        <end position="23"/>
    </location>
</feature>
<evidence type="ECO:0000256" key="5">
    <source>
        <dbReference type="ARBA" id="ARBA00023136"/>
    </source>
</evidence>
<evidence type="ECO:0000256" key="2">
    <source>
        <dbReference type="ARBA" id="ARBA00022475"/>
    </source>
</evidence>
<dbReference type="Pfam" id="PF08269">
    <property type="entry name" value="dCache_2"/>
    <property type="match status" value="1"/>
</dbReference>
<protein>
    <submittedName>
        <fullName evidence="8">Cache domain-containing protein</fullName>
    </submittedName>
</protein>
<feature type="domain" description="Single Cache" evidence="7">
    <location>
        <begin position="41"/>
        <end position="169"/>
    </location>
</feature>
<feature type="transmembrane region" description="Helical" evidence="6">
    <location>
        <begin position="386"/>
        <end position="404"/>
    </location>
</feature>
<accession>A0ABT7VRJ5</accession>
<evidence type="ECO:0000256" key="3">
    <source>
        <dbReference type="ARBA" id="ARBA00022692"/>
    </source>
</evidence>
<name>A0ABT7VRJ5_9GAMM</name>
<evidence type="ECO:0000256" key="4">
    <source>
        <dbReference type="ARBA" id="ARBA00022989"/>
    </source>
</evidence>
<keyword evidence="9" id="KW-1185">Reference proteome</keyword>
<dbReference type="SMART" id="SM01049">
    <property type="entry name" value="Cache_2"/>
    <property type="match status" value="2"/>
</dbReference>
<keyword evidence="2" id="KW-1003">Cell membrane</keyword>
<evidence type="ECO:0000256" key="1">
    <source>
        <dbReference type="ARBA" id="ARBA00004651"/>
    </source>
</evidence>
<keyword evidence="4 6" id="KW-1133">Transmembrane helix</keyword>
<organism evidence="8 9">
    <name type="scientific">Candidatus Marithioploca araucensis</name>
    <dbReference type="NCBI Taxonomy" id="70273"/>
    <lineage>
        <taxon>Bacteria</taxon>
        <taxon>Pseudomonadati</taxon>
        <taxon>Pseudomonadota</taxon>
        <taxon>Gammaproteobacteria</taxon>
        <taxon>Thiotrichales</taxon>
        <taxon>Thiotrichaceae</taxon>
        <taxon>Candidatus Marithioploca</taxon>
    </lineage>
</organism>
<proteinExistence type="predicted"/>
<evidence type="ECO:0000256" key="6">
    <source>
        <dbReference type="SAM" id="Phobius"/>
    </source>
</evidence>
<comment type="caution">
    <text evidence="8">The sequence shown here is derived from an EMBL/GenBank/DDBJ whole genome shotgun (WGS) entry which is preliminary data.</text>
</comment>
<comment type="subcellular location">
    <subcellularLocation>
        <location evidence="1">Cell membrane</location>
        <topology evidence="1">Multi-pass membrane protein</topology>
    </subcellularLocation>
</comment>
<dbReference type="EMBL" id="JAUCGM010000103">
    <property type="protein sequence ID" value="MDM8562277.1"/>
    <property type="molecule type" value="Genomic_DNA"/>
</dbReference>
<keyword evidence="5 6" id="KW-0472">Membrane</keyword>
<dbReference type="InterPro" id="IPR004010">
    <property type="entry name" value="Double_Cache_2"/>
</dbReference>
<gene>
    <name evidence="8" type="ORF">QUF54_02885</name>
</gene>
<dbReference type="InterPro" id="IPR033480">
    <property type="entry name" value="sCache_2"/>
</dbReference>
<dbReference type="Proteomes" id="UP001171945">
    <property type="component" value="Unassembled WGS sequence"/>
</dbReference>
<sequence length="412" mass="47413">MKKNRIMFAVLIPVILGYGIYLWRTVSIIQKKGTEDIRKYQEMAIANVKQNLKNNVDIAYAMIESNHNNSLYETPAGKTYFENFYGPRLENIIVLVEVILKSKAKQVDDGKLSLEKAQEQAKVEIKQLRYDNGRGYIWINDTGKPYPKMIMHPTLPSLDGKILDDPSFNTALGGKKNLFVAFVEVCENKGEGYINYYWPKPLPDGLTHDKPKLSYVILFEEWNWIIGTGVYIDDAIEDGKTKSIYDLKQMRYGVNRVGYFWINDTTKPTPKMIMHPTKPELDGTILDDEKYNTTLGKYTDVQKGQNLFEAFAEVCETQGSGYVDYEWPKPTGNELTKPQPKMSYVKLYEPLDWIVGSGAYIDDIENEIKKREKAIKKQTMSLIEELAISVIIIILTMVILYFVLKKYLPNQK</sequence>
<evidence type="ECO:0000313" key="8">
    <source>
        <dbReference type="EMBL" id="MDM8562277.1"/>
    </source>
</evidence>
<keyword evidence="3 6" id="KW-0812">Transmembrane</keyword>
<evidence type="ECO:0000259" key="7">
    <source>
        <dbReference type="SMART" id="SM01049"/>
    </source>
</evidence>
<reference evidence="8" key="1">
    <citation type="submission" date="2023-06" db="EMBL/GenBank/DDBJ databases">
        <title>Uncultivated large filamentous bacteria from sulfidic sediments reveal new species and different genomic features in energy metabolism and defense.</title>
        <authorList>
            <person name="Fonseca A."/>
        </authorList>
    </citation>
    <scope>NUCLEOTIDE SEQUENCE</scope>
    <source>
        <strain evidence="8">HSG4</strain>
    </source>
</reference>